<dbReference type="AlphaFoldDB" id="A0A316KYR4"/>
<gene>
    <name evidence="3" type="ORF">DKG77_13800</name>
</gene>
<keyword evidence="4" id="KW-1185">Reference proteome</keyword>
<evidence type="ECO:0000313" key="4">
    <source>
        <dbReference type="Proteomes" id="UP000245762"/>
    </source>
</evidence>
<keyword evidence="1" id="KW-0732">Signal</keyword>
<reference evidence="3 4" key="1">
    <citation type="submission" date="2018-05" db="EMBL/GenBank/DDBJ databases">
        <title>Complete genome sequence of Flagellimonas aquimarina ECD12 isolated from seaweed Ecklonia cava.</title>
        <authorList>
            <person name="Choi S."/>
            <person name="Seong C."/>
        </authorList>
    </citation>
    <scope>NUCLEOTIDE SEQUENCE [LARGE SCALE GENOMIC DNA]</scope>
    <source>
        <strain evidence="3 4">ECD12</strain>
    </source>
</reference>
<feature type="signal peptide" evidence="1">
    <location>
        <begin position="1"/>
        <end position="24"/>
    </location>
</feature>
<evidence type="ECO:0000256" key="1">
    <source>
        <dbReference type="SAM" id="SignalP"/>
    </source>
</evidence>
<dbReference type="Pfam" id="PF19647">
    <property type="entry name" value="Septknot"/>
    <property type="match status" value="1"/>
</dbReference>
<evidence type="ECO:0000259" key="2">
    <source>
        <dbReference type="Pfam" id="PF19647"/>
    </source>
</evidence>
<name>A0A316KYR4_9FLAO</name>
<accession>A0A316KYR4</accession>
<dbReference type="OrthoDB" id="1123290at2"/>
<organism evidence="3 4">
    <name type="scientific">Flagellimonas aquimarina</name>
    <dbReference type="NCBI Taxonomy" id="2201895"/>
    <lineage>
        <taxon>Bacteria</taxon>
        <taxon>Pseudomonadati</taxon>
        <taxon>Bacteroidota</taxon>
        <taxon>Flavobacteriia</taxon>
        <taxon>Flavobacteriales</taxon>
        <taxon>Flavobacteriaceae</taxon>
        <taxon>Flagellimonas</taxon>
    </lineage>
</organism>
<sequence length="116" mass="13721">MTHSKSKKVFVFLPVLLLMGNAWAQKVYTVDAFHKADVKVYRVDAAYKADLWVFKVDADYKVLGNKGRWYFTDVDYKADKKIFFVDADYKADVKIYFTNADYKAGWNKKTTRFWFD</sequence>
<feature type="chain" id="PRO_5016425260" description="7(1) septoil knot domain-containing protein" evidence="1">
    <location>
        <begin position="25"/>
        <end position="116"/>
    </location>
</feature>
<comment type="caution">
    <text evidence="3">The sequence shown here is derived from an EMBL/GenBank/DDBJ whole genome shotgun (WGS) entry which is preliminary data.</text>
</comment>
<protein>
    <recommendedName>
        <fullName evidence="2">7(1) septoil knot domain-containing protein</fullName>
    </recommendedName>
</protein>
<proteinExistence type="predicted"/>
<dbReference type="InterPro" id="IPR046148">
    <property type="entry name" value="Septknot"/>
</dbReference>
<dbReference type="Proteomes" id="UP000245762">
    <property type="component" value="Unassembled WGS sequence"/>
</dbReference>
<dbReference type="EMBL" id="QGEG01000003">
    <property type="protein sequence ID" value="PWL37839.1"/>
    <property type="molecule type" value="Genomic_DNA"/>
</dbReference>
<evidence type="ECO:0000313" key="3">
    <source>
        <dbReference type="EMBL" id="PWL37839.1"/>
    </source>
</evidence>
<feature type="domain" description="7(1) septoil knot" evidence="2">
    <location>
        <begin position="24"/>
        <end position="107"/>
    </location>
</feature>
<dbReference type="RefSeq" id="WP_109664112.1">
    <property type="nucleotide sequence ID" value="NZ_QGEG01000003.1"/>
</dbReference>